<accession>A0A9N9P1Q0</accession>
<dbReference type="OrthoDB" id="10349649at2759"/>
<proteinExistence type="predicted"/>
<dbReference type="AlphaFoldDB" id="A0A9N9P1Q0"/>
<evidence type="ECO:0000313" key="2">
    <source>
        <dbReference type="Proteomes" id="UP000789405"/>
    </source>
</evidence>
<reference evidence="1" key="1">
    <citation type="submission" date="2021-06" db="EMBL/GenBank/DDBJ databases">
        <authorList>
            <person name="Kallberg Y."/>
            <person name="Tangrot J."/>
            <person name="Rosling A."/>
        </authorList>
    </citation>
    <scope>NUCLEOTIDE SEQUENCE</scope>
    <source>
        <strain evidence="1">MA453B</strain>
    </source>
</reference>
<name>A0A9N9P1Q0_9GLOM</name>
<organism evidence="1 2">
    <name type="scientific">Dentiscutata erythropus</name>
    <dbReference type="NCBI Taxonomy" id="1348616"/>
    <lineage>
        <taxon>Eukaryota</taxon>
        <taxon>Fungi</taxon>
        <taxon>Fungi incertae sedis</taxon>
        <taxon>Mucoromycota</taxon>
        <taxon>Glomeromycotina</taxon>
        <taxon>Glomeromycetes</taxon>
        <taxon>Diversisporales</taxon>
        <taxon>Gigasporaceae</taxon>
        <taxon>Dentiscutata</taxon>
    </lineage>
</organism>
<feature type="non-terminal residue" evidence="1">
    <location>
        <position position="1"/>
    </location>
</feature>
<protein>
    <submittedName>
        <fullName evidence="1">11159_t:CDS:1</fullName>
    </submittedName>
</protein>
<dbReference type="Proteomes" id="UP000789405">
    <property type="component" value="Unassembled WGS sequence"/>
</dbReference>
<sequence>MTCIEFNSTSNSICGTKPYINIISFYIKVINKYWANCAVPILWESPFKINDVYNLFPQVIQIYRTFVQAKDFHIGTLVKRPLYDYPSFLKELPFERFLNSAIANNYSEVLIVELFKIFPMHLVKLRRFDLSHLHLNFNSQITYRALPQLLDYSSIFNRLSYLNCTYNWDVDEPPKVQKTQVFNALAKSCHNIRNLKAT</sequence>
<keyword evidence="2" id="KW-1185">Reference proteome</keyword>
<evidence type="ECO:0000313" key="1">
    <source>
        <dbReference type="EMBL" id="CAG8794082.1"/>
    </source>
</evidence>
<comment type="caution">
    <text evidence="1">The sequence shown here is derived from an EMBL/GenBank/DDBJ whole genome shotgun (WGS) entry which is preliminary data.</text>
</comment>
<dbReference type="EMBL" id="CAJVPY010029357">
    <property type="protein sequence ID" value="CAG8794082.1"/>
    <property type="molecule type" value="Genomic_DNA"/>
</dbReference>
<gene>
    <name evidence="1" type="ORF">DERYTH_LOCUS21996</name>
</gene>